<dbReference type="RefSeq" id="WP_182164217.1">
    <property type="nucleotide sequence ID" value="NZ_JACEZT010000010.1"/>
</dbReference>
<dbReference type="InterPro" id="IPR004360">
    <property type="entry name" value="Glyas_Fos-R_dOase_dom"/>
</dbReference>
<dbReference type="CDD" id="cd07262">
    <property type="entry name" value="VOC_like"/>
    <property type="match status" value="1"/>
</dbReference>
<dbReference type="Proteomes" id="UP000534388">
    <property type="component" value="Unassembled WGS sequence"/>
</dbReference>
<dbReference type="InterPro" id="IPR029068">
    <property type="entry name" value="Glyas_Bleomycin-R_OHBP_Dase"/>
</dbReference>
<feature type="domain" description="VOC" evidence="1">
    <location>
        <begin position="1"/>
        <end position="127"/>
    </location>
</feature>
<keyword evidence="3" id="KW-1185">Reference proteome</keyword>
<dbReference type="PROSITE" id="PS51819">
    <property type="entry name" value="VOC"/>
    <property type="match status" value="1"/>
</dbReference>
<dbReference type="Gene3D" id="3.10.180.10">
    <property type="entry name" value="2,3-Dihydroxybiphenyl 1,2-Dioxygenase, domain 1"/>
    <property type="match status" value="1"/>
</dbReference>
<organism evidence="2 3">
    <name type="scientific">Rugamonas brunnea</name>
    <dbReference type="NCBI Taxonomy" id="2758569"/>
    <lineage>
        <taxon>Bacteria</taxon>
        <taxon>Pseudomonadati</taxon>
        <taxon>Pseudomonadota</taxon>
        <taxon>Betaproteobacteria</taxon>
        <taxon>Burkholderiales</taxon>
        <taxon>Oxalobacteraceae</taxon>
        <taxon>Telluria group</taxon>
        <taxon>Rugamonas</taxon>
    </lineage>
</organism>
<accession>A0A7W2ICG9</accession>
<reference evidence="2 3" key="1">
    <citation type="submission" date="2020-07" db="EMBL/GenBank/DDBJ databases">
        <title>Novel species isolated from subtropical streams in China.</title>
        <authorList>
            <person name="Lu H."/>
        </authorList>
    </citation>
    <scope>NUCLEOTIDE SEQUENCE [LARGE SCALE GENOMIC DNA]</scope>
    <source>
        <strain evidence="2 3">LX20W</strain>
    </source>
</reference>
<name>A0A7W2ICG9_9BURK</name>
<dbReference type="InterPro" id="IPR037523">
    <property type="entry name" value="VOC_core"/>
</dbReference>
<dbReference type="PANTHER" id="PTHR35006">
    <property type="entry name" value="GLYOXALASE FAMILY PROTEIN (AFU_ORTHOLOGUE AFUA_5G14830)"/>
    <property type="match status" value="1"/>
</dbReference>
<dbReference type="SUPFAM" id="SSF54593">
    <property type="entry name" value="Glyoxalase/Bleomycin resistance protein/Dihydroxybiphenyl dioxygenase"/>
    <property type="match status" value="1"/>
</dbReference>
<comment type="caution">
    <text evidence="2">The sequence shown here is derived from an EMBL/GenBank/DDBJ whole genome shotgun (WGS) entry which is preliminary data.</text>
</comment>
<evidence type="ECO:0000313" key="3">
    <source>
        <dbReference type="Proteomes" id="UP000534388"/>
    </source>
</evidence>
<dbReference type="Pfam" id="PF00903">
    <property type="entry name" value="Glyoxalase"/>
    <property type="match status" value="1"/>
</dbReference>
<gene>
    <name evidence="2" type="ORF">H3H37_15910</name>
</gene>
<proteinExistence type="predicted"/>
<protein>
    <submittedName>
        <fullName evidence="2">VOC family protein</fullName>
    </submittedName>
</protein>
<sequence length="152" mass="16215">MISHTYLGVTDFPRALHFYGAVMEALGLQLKFADAARPWAGWMQPGQARPLFLIGAPFNGEQATSGNGQMVALLAPSREAVRRAHASALAHGGVCEGAPGLRPHYHPHYYGAYFRDPDGNKLAVVCHDAVDEAVDNAVDHAHGEAALTPPPP</sequence>
<evidence type="ECO:0000313" key="2">
    <source>
        <dbReference type="EMBL" id="MBA5638546.1"/>
    </source>
</evidence>
<dbReference type="PANTHER" id="PTHR35006:SF1">
    <property type="entry name" value="BLL2941 PROTEIN"/>
    <property type="match status" value="1"/>
</dbReference>
<dbReference type="EMBL" id="JACEZT010000010">
    <property type="protein sequence ID" value="MBA5638546.1"/>
    <property type="molecule type" value="Genomic_DNA"/>
</dbReference>
<evidence type="ECO:0000259" key="1">
    <source>
        <dbReference type="PROSITE" id="PS51819"/>
    </source>
</evidence>
<dbReference type="AlphaFoldDB" id="A0A7W2ICG9"/>